<comment type="similarity">
    <text evidence="2">Belongs to the PC-esterase family. TBL subfamily.</text>
</comment>
<evidence type="ECO:0000256" key="6">
    <source>
        <dbReference type="ARBA" id="ARBA00023136"/>
    </source>
</evidence>
<dbReference type="Pfam" id="PF13839">
    <property type="entry name" value="PC-Esterase"/>
    <property type="match status" value="1"/>
</dbReference>
<name>A0A6P6GKX0_ZIZJJ</name>
<keyword evidence="10" id="KW-1185">Reference proteome</keyword>
<dbReference type="AlphaFoldDB" id="A0A6P6GKX0"/>
<evidence type="ECO:0000259" key="9">
    <source>
        <dbReference type="Pfam" id="PF14416"/>
    </source>
</evidence>
<evidence type="ECO:0000259" key="8">
    <source>
        <dbReference type="Pfam" id="PF13839"/>
    </source>
</evidence>
<evidence type="ECO:0000256" key="5">
    <source>
        <dbReference type="ARBA" id="ARBA00022989"/>
    </source>
</evidence>
<evidence type="ECO:0000256" key="3">
    <source>
        <dbReference type="ARBA" id="ARBA00022692"/>
    </source>
</evidence>
<feature type="domain" description="Trichome birefringence-like C-terminal" evidence="8">
    <location>
        <begin position="162"/>
        <end position="361"/>
    </location>
</feature>
<accession>A0A6P6GKX0</accession>
<keyword evidence="6 7" id="KW-0472">Membrane</keyword>
<reference evidence="11" key="1">
    <citation type="submission" date="2025-08" db="UniProtKB">
        <authorList>
            <consortium name="RefSeq"/>
        </authorList>
    </citation>
    <scope>IDENTIFICATION</scope>
    <source>
        <tissue evidence="11">Seedling</tissue>
    </source>
</reference>
<evidence type="ECO:0000313" key="10">
    <source>
        <dbReference type="Proteomes" id="UP001652623"/>
    </source>
</evidence>
<gene>
    <name evidence="11" type="primary">LOC107431052</name>
</gene>
<dbReference type="Proteomes" id="UP001652623">
    <property type="component" value="Chromosome 6"/>
</dbReference>
<dbReference type="InterPro" id="IPR029962">
    <property type="entry name" value="TBL"/>
</dbReference>
<feature type="transmembrane region" description="Helical" evidence="7">
    <location>
        <begin position="12"/>
        <end position="30"/>
    </location>
</feature>
<organism evidence="10 11">
    <name type="scientific">Ziziphus jujuba</name>
    <name type="common">Chinese jujube</name>
    <name type="synonym">Ziziphus sativa</name>
    <dbReference type="NCBI Taxonomy" id="326968"/>
    <lineage>
        <taxon>Eukaryota</taxon>
        <taxon>Viridiplantae</taxon>
        <taxon>Streptophyta</taxon>
        <taxon>Embryophyta</taxon>
        <taxon>Tracheophyta</taxon>
        <taxon>Spermatophyta</taxon>
        <taxon>Magnoliopsida</taxon>
        <taxon>eudicotyledons</taxon>
        <taxon>Gunneridae</taxon>
        <taxon>Pentapetalae</taxon>
        <taxon>rosids</taxon>
        <taxon>fabids</taxon>
        <taxon>Rosales</taxon>
        <taxon>Rhamnaceae</taxon>
        <taxon>Paliureae</taxon>
        <taxon>Ziziphus</taxon>
    </lineage>
</organism>
<sequence length="363" mass="42702">MMQRWNSQRKKTHFPLLTLFFILFIVVTILHHERSILQIQEDNSGHAHDHQRTPITYVKPNLLNHGNRATEVLDRFSRCNSTREYSGRKIAWADGEPNSGNRKERSESCDVFSGRWVFDNTSYPLYKEPECPYMSDQLACHKHGRSDLGYQYWRWQPNDCNLKRLDERIIRPDSVLKHASKWEHADILVFNTYLWWRQGPVKLLWSAEENSICEELDGLGAMELAMEAWADWVAKMNSLKKRVFFATMSPTHLWSREWKTGSEGNCYNQKMPIDREGYWGSGSDLPTMRMVENVLSKLGSKVSVINITQLSEYRKDGHPSIYRKFWEPLKPEQLSKPTTYSDCIHWCLPGVPDVWNELLFHFL</sequence>
<dbReference type="InterPro" id="IPR026057">
    <property type="entry name" value="TBL_C"/>
</dbReference>
<feature type="domain" description="Trichome birefringence-like N-terminal" evidence="9">
    <location>
        <begin position="107"/>
        <end position="161"/>
    </location>
</feature>
<evidence type="ECO:0000256" key="4">
    <source>
        <dbReference type="ARBA" id="ARBA00022968"/>
    </source>
</evidence>
<proteinExistence type="inferred from homology"/>
<evidence type="ECO:0000313" key="11">
    <source>
        <dbReference type="RefSeq" id="XP_024934774.2"/>
    </source>
</evidence>
<dbReference type="RefSeq" id="XP_024934774.2">
    <property type="nucleotide sequence ID" value="XM_025079006.3"/>
</dbReference>
<keyword evidence="4" id="KW-0735">Signal-anchor</keyword>
<dbReference type="PANTHER" id="PTHR32285">
    <property type="entry name" value="PROTEIN TRICHOME BIREFRINGENCE-LIKE 9-RELATED"/>
    <property type="match status" value="1"/>
</dbReference>
<evidence type="ECO:0000256" key="1">
    <source>
        <dbReference type="ARBA" id="ARBA00004167"/>
    </source>
</evidence>
<dbReference type="PANTHER" id="PTHR32285:SF202">
    <property type="entry name" value="PROTEIN TRICHOME BIREFRINGENCE-LIKE 35"/>
    <property type="match status" value="1"/>
</dbReference>
<comment type="subcellular location">
    <subcellularLocation>
        <location evidence="1">Membrane</location>
        <topology evidence="1">Single-pass membrane protein</topology>
    </subcellularLocation>
</comment>
<dbReference type="InterPro" id="IPR025846">
    <property type="entry name" value="TBL_N"/>
</dbReference>
<dbReference type="GO" id="GO:0005794">
    <property type="term" value="C:Golgi apparatus"/>
    <property type="evidence" value="ECO:0007669"/>
    <property type="project" value="TreeGrafter"/>
</dbReference>
<keyword evidence="3 7" id="KW-0812">Transmembrane</keyword>
<dbReference type="GeneID" id="107431052"/>
<evidence type="ECO:0000256" key="7">
    <source>
        <dbReference type="SAM" id="Phobius"/>
    </source>
</evidence>
<evidence type="ECO:0000256" key="2">
    <source>
        <dbReference type="ARBA" id="ARBA00007727"/>
    </source>
</evidence>
<dbReference type="GO" id="GO:0016020">
    <property type="term" value="C:membrane"/>
    <property type="evidence" value="ECO:0007669"/>
    <property type="project" value="UniProtKB-SubCell"/>
</dbReference>
<keyword evidence="5 7" id="KW-1133">Transmembrane helix</keyword>
<dbReference type="Pfam" id="PF14416">
    <property type="entry name" value="PMR5N"/>
    <property type="match status" value="1"/>
</dbReference>
<protein>
    <submittedName>
        <fullName evidence="11">Protein trichome birefringence-like 35 isoform X2</fullName>
    </submittedName>
</protein>
<dbReference type="GO" id="GO:0016413">
    <property type="term" value="F:O-acetyltransferase activity"/>
    <property type="evidence" value="ECO:0007669"/>
    <property type="project" value="InterPro"/>
</dbReference>